<dbReference type="Gene3D" id="3.20.20.370">
    <property type="entry name" value="Glycoside hydrolase/deacetylase"/>
    <property type="match status" value="1"/>
</dbReference>
<dbReference type="GO" id="GO:0016810">
    <property type="term" value="F:hydrolase activity, acting on carbon-nitrogen (but not peptide) bonds"/>
    <property type="evidence" value="ECO:0007669"/>
    <property type="project" value="InterPro"/>
</dbReference>
<keyword evidence="4" id="KW-0326">Glycosidase</keyword>
<organism evidence="4 5">
    <name type="scientific">Aquiflexum balticum DSM 16537</name>
    <dbReference type="NCBI Taxonomy" id="758820"/>
    <lineage>
        <taxon>Bacteria</taxon>
        <taxon>Pseudomonadati</taxon>
        <taxon>Bacteroidota</taxon>
        <taxon>Cytophagia</taxon>
        <taxon>Cytophagales</taxon>
        <taxon>Cyclobacteriaceae</taxon>
        <taxon>Aquiflexum</taxon>
    </lineage>
</organism>
<evidence type="ECO:0000259" key="3">
    <source>
        <dbReference type="PROSITE" id="PS51677"/>
    </source>
</evidence>
<evidence type="ECO:0000256" key="2">
    <source>
        <dbReference type="ARBA" id="ARBA00022729"/>
    </source>
</evidence>
<dbReference type="SUPFAM" id="SSF88713">
    <property type="entry name" value="Glycoside hydrolase/deacetylase"/>
    <property type="match status" value="1"/>
</dbReference>
<name>A0A1W2HBA4_9BACT</name>
<keyword evidence="2" id="KW-0732">Signal</keyword>
<dbReference type="InterPro" id="IPR051398">
    <property type="entry name" value="Polysacch_Deacetylase"/>
</dbReference>
<dbReference type="InterPro" id="IPR002509">
    <property type="entry name" value="NODB_dom"/>
</dbReference>
<dbReference type="GO" id="GO:0045493">
    <property type="term" value="P:xylan catabolic process"/>
    <property type="evidence" value="ECO:0007669"/>
    <property type="project" value="UniProtKB-KW"/>
</dbReference>
<feature type="domain" description="NodB homology" evidence="3">
    <location>
        <begin position="28"/>
        <end position="248"/>
    </location>
</feature>
<keyword evidence="4" id="KW-0119">Carbohydrate metabolism</keyword>
<reference evidence="5" key="1">
    <citation type="submission" date="2017-04" db="EMBL/GenBank/DDBJ databases">
        <authorList>
            <person name="Varghese N."/>
            <person name="Submissions S."/>
        </authorList>
    </citation>
    <scope>NUCLEOTIDE SEQUENCE [LARGE SCALE GENOMIC DNA]</scope>
    <source>
        <strain evidence="5">DSM 16537</strain>
    </source>
</reference>
<dbReference type="InterPro" id="IPR011330">
    <property type="entry name" value="Glyco_hydro/deAcase_b/a-brl"/>
</dbReference>
<dbReference type="AlphaFoldDB" id="A0A1W2HBA4"/>
<dbReference type="GO" id="GO:0016798">
    <property type="term" value="F:hydrolase activity, acting on glycosyl bonds"/>
    <property type="evidence" value="ECO:0007669"/>
    <property type="project" value="UniProtKB-KW"/>
</dbReference>
<keyword evidence="5" id="KW-1185">Reference proteome</keyword>
<dbReference type="PANTHER" id="PTHR34216:SF3">
    <property type="entry name" value="POLY-BETA-1,6-N-ACETYL-D-GLUCOSAMINE N-DEACETYLASE"/>
    <property type="match status" value="1"/>
</dbReference>
<sequence length="248" mass="28943">MKNSFRFFLIGCISFLILSCQNDIPKQPGICFSFDDNYLDQWVGILPLLEKYDAKVTFFITGVGSLNDQEKIWLNQLLEAGHEIGAHGEQHLSMNSYIKEKGLRAYWNKEIREHLDSFDKLGIQPKTLAYPFGEKNVFIDLFLRFKFNSARSVVRLNPINESLEKAVTNSTPSKFRYYSLGVDNHEFEDLNLLVPFMDKAQRNNEVFFMHAHQIGLNGDYHISPIRLEKILEMAQLRDMRFFTFNQLN</sequence>
<accession>A0A1W2HBA4</accession>
<dbReference type="PANTHER" id="PTHR34216">
    <property type="match status" value="1"/>
</dbReference>
<dbReference type="STRING" id="758820.SAMN00777080_4750"/>
<dbReference type="Pfam" id="PF01522">
    <property type="entry name" value="Polysacc_deac_1"/>
    <property type="match status" value="1"/>
</dbReference>
<keyword evidence="4" id="KW-0858">Xylan degradation</keyword>
<dbReference type="EMBL" id="LT838813">
    <property type="protein sequence ID" value="SMD46071.1"/>
    <property type="molecule type" value="Genomic_DNA"/>
</dbReference>
<evidence type="ECO:0000313" key="4">
    <source>
        <dbReference type="EMBL" id="SMD46071.1"/>
    </source>
</evidence>
<protein>
    <submittedName>
        <fullName evidence="4">Predicted xylanase/chitin deacetylase</fullName>
    </submittedName>
</protein>
<dbReference type="GO" id="GO:0005576">
    <property type="term" value="C:extracellular region"/>
    <property type="evidence" value="ECO:0007669"/>
    <property type="project" value="UniProtKB-SubCell"/>
</dbReference>
<evidence type="ECO:0000256" key="1">
    <source>
        <dbReference type="ARBA" id="ARBA00004613"/>
    </source>
</evidence>
<comment type="subcellular location">
    <subcellularLocation>
        <location evidence="1">Secreted</location>
    </subcellularLocation>
</comment>
<proteinExistence type="predicted"/>
<evidence type="ECO:0000313" key="5">
    <source>
        <dbReference type="Proteomes" id="UP000192333"/>
    </source>
</evidence>
<dbReference type="Proteomes" id="UP000192333">
    <property type="component" value="Chromosome I"/>
</dbReference>
<keyword evidence="4" id="KW-0624">Polysaccharide degradation</keyword>
<dbReference type="PROSITE" id="PS51257">
    <property type="entry name" value="PROKAR_LIPOPROTEIN"/>
    <property type="match status" value="1"/>
</dbReference>
<dbReference type="PROSITE" id="PS51677">
    <property type="entry name" value="NODB"/>
    <property type="match status" value="1"/>
</dbReference>
<gene>
    <name evidence="4" type="ORF">SAMN00777080_4750</name>
</gene>
<keyword evidence="4" id="KW-0378">Hydrolase</keyword>
<dbReference type="RefSeq" id="WP_172805272.1">
    <property type="nucleotide sequence ID" value="NZ_LT838813.1"/>
</dbReference>